<sequence length="116" mass="12516">MIKYYTFLCFSIILEIIGASFMKISDGFTHIGATLIVVVSYGFALVFYVILSKEHELGIVNALWAGGGTILIAVSGIILFQESLSLLKIIGVLSVVFGVIGLNFPDQSKQARKAVS</sequence>
<dbReference type="InterPro" id="IPR000390">
    <property type="entry name" value="Small_drug/metabolite_transptr"/>
</dbReference>
<evidence type="ECO:0000256" key="6">
    <source>
        <dbReference type="ARBA" id="ARBA00023136"/>
    </source>
</evidence>
<dbReference type="Gene3D" id="1.10.3730.20">
    <property type="match status" value="1"/>
</dbReference>
<organism evidence="9 10">
    <name type="scientific">Oceanobacillus kapialis</name>
    <dbReference type="NCBI Taxonomy" id="481353"/>
    <lineage>
        <taxon>Bacteria</taxon>
        <taxon>Bacillati</taxon>
        <taxon>Bacillota</taxon>
        <taxon>Bacilli</taxon>
        <taxon>Bacillales</taxon>
        <taxon>Bacillaceae</taxon>
        <taxon>Oceanobacillus</taxon>
    </lineage>
</organism>
<feature type="transmembrane region" description="Helical" evidence="8">
    <location>
        <begin position="7"/>
        <end position="25"/>
    </location>
</feature>
<accession>A0ABW5Q4K3</accession>
<evidence type="ECO:0000256" key="4">
    <source>
        <dbReference type="ARBA" id="ARBA00022692"/>
    </source>
</evidence>
<evidence type="ECO:0000256" key="2">
    <source>
        <dbReference type="ARBA" id="ARBA00022448"/>
    </source>
</evidence>
<dbReference type="EMBL" id="JBHUMX010000044">
    <property type="protein sequence ID" value="MFD2630564.1"/>
    <property type="molecule type" value="Genomic_DNA"/>
</dbReference>
<reference evidence="10" key="1">
    <citation type="journal article" date="2019" name="Int. J. Syst. Evol. Microbiol.">
        <title>The Global Catalogue of Microorganisms (GCM) 10K type strain sequencing project: providing services to taxonomists for standard genome sequencing and annotation.</title>
        <authorList>
            <consortium name="The Broad Institute Genomics Platform"/>
            <consortium name="The Broad Institute Genome Sequencing Center for Infectious Disease"/>
            <person name="Wu L."/>
            <person name="Ma J."/>
        </authorList>
    </citation>
    <scope>NUCLEOTIDE SEQUENCE [LARGE SCALE GENOMIC DNA]</scope>
    <source>
        <strain evidence="10">TISTR 1858</strain>
    </source>
</reference>
<evidence type="ECO:0000256" key="3">
    <source>
        <dbReference type="ARBA" id="ARBA00022475"/>
    </source>
</evidence>
<dbReference type="RefSeq" id="WP_379563936.1">
    <property type="nucleotide sequence ID" value="NZ_JBHUMX010000044.1"/>
</dbReference>
<comment type="caution">
    <text evidence="9">The sequence shown here is derived from an EMBL/GenBank/DDBJ whole genome shotgun (WGS) entry which is preliminary data.</text>
</comment>
<evidence type="ECO:0000256" key="5">
    <source>
        <dbReference type="ARBA" id="ARBA00022989"/>
    </source>
</evidence>
<dbReference type="PANTHER" id="PTHR30561">
    <property type="entry name" value="SMR FAMILY PROTON-DEPENDENT DRUG EFFLUX TRANSPORTER SUGE"/>
    <property type="match status" value="1"/>
</dbReference>
<keyword evidence="2" id="KW-0813">Transport</keyword>
<dbReference type="SUPFAM" id="SSF103481">
    <property type="entry name" value="Multidrug resistance efflux transporter EmrE"/>
    <property type="match status" value="1"/>
</dbReference>
<dbReference type="Pfam" id="PF00893">
    <property type="entry name" value="Multi_Drug_Res"/>
    <property type="match status" value="1"/>
</dbReference>
<evidence type="ECO:0000256" key="7">
    <source>
        <dbReference type="RuleBase" id="RU003942"/>
    </source>
</evidence>
<dbReference type="PANTHER" id="PTHR30561:SF1">
    <property type="entry name" value="MULTIDRUG TRANSPORTER EMRE"/>
    <property type="match status" value="1"/>
</dbReference>
<name>A0ABW5Q4K3_9BACI</name>
<dbReference type="Proteomes" id="UP001597451">
    <property type="component" value="Unassembled WGS sequence"/>
</dbReference>
<keyword evidence="6 8" id="KW-0472">Membrane</keyword>
<comment type="similarity">
    <text evidence="7">Belongs to the drug/metabolite transporter (DMT) superfamily. Small multidrug resistance (SMR) (TC 2.A.7.1) family.</text>
</comment>
<feature type="transmembrane region" description="Helical" evidence="8">
    <location>
        <begin position="86"/>
        <end position="104"/>
    </location>
</feature>
<dbReference type="InterPro" id="IPR045324">
    <property type="entry name" value="Small_multidrug_res"/>
</dbReference>
<evidence type="ECO:0000313" key="10">
    <source>
        <dbReference type="Proteomes" id="UP001597451"/>
    </source>
</evidence>
<feature type="transmembrane region" description="Helical" evidence="8">
    <location>
        <begin position="31"/>
        <end position="51"/>
    </location>
</feature>
<protein>
    <submittedName>
        <fullName evidence="9">DMT family transporter</fullName>
    </submittedName>
</protein>
<evidence type="ECO:0000256" key="8">
    <source>
        <dbReference type="SAM" id="Phobius"/>
    </source>
</evidence>
<keyword evidence="4 7" id="KW-0812">Transmembrane</keyword>
<comment type="subcellular location">
    <subcellularLocation>
        <location evidence="1 7">Cell membrane</location>
        <topology evidence="1 7">Multi-pass membrane protein</topology>
    </subcellularLocation>
</comment>
<keyword evidence="10" id="KW-1185">Reference proteome</keyword>
<keyword evidence="3" id="KW-1003">Cell membrane</keyword>
<dbReference type="InterPro" id="IPR037185">
    <property type="entry name" value="EmrE-like"/>
</dbReference>
<proteinExistence type="inferred from homology"/>
<gene>
    <name evidence="9" type="ORF">ACFSUN_17440</name>
</gene>
<keyword evidence="5 8" id="KW-1133">Transmembrane helix</keyword>
<feature type="transmembrane region" description="Helical" evidence="8">
    <location>
        <begin position="58"/>
        <end position="80"/>
    </location>
</feature>
<evidence type="ECO:0000313" key="9">
    <source>
        <dbReference type="EMBL" id="MFD2630564.1"/>
    </source>
</evidence>
<evidence type="ECO:0000256" key="1">
    <source>
        <dbReference type="ARBA" id="ARBA00004651"/>
    </source>
</evidence>